<keyword evidence="2" id="KW-1185">Reference proteome</keyword>
<dbReference type="AlphaFoldDB" id="A0A2P6RXW1"/>
<comment type="caution">
    <text evidence="1">The sequence shown here is derived from an EMBL/GenBank/DDBJ whole genome shotgun (WGS) entry which is preliminary data.</text>
</comment>
<reference evidence="1 2" key="1">
    <citation type="journal article" date="2018" name="Nat. Genet.">
        <title>The Rosa genome provides new insights in the design of modern roses.</title>
        <authorList>
            <person name="Bendahmane M."/>
        </authorList>
    </citation>
    <scope>NUCLEOTIDE SEQUENCE [LARGE SCALE GENOMIC DNA]</scope>
    <source>
        <strain evidence="2">cv. Old Blush</strain>
    </source>
</reference>
<gene>
    <name evidence="1" type="ORF">RchiOBHm_Chr2g0142591</name>
</gene>
<dbReference type="EMBL" id="PDCK01000040">
    <property type="protein sequence ID" value="PRQ51273.1"/>
    <property type="molecule type" value="Genomic_DNA"/>
</dbReference>
<evidence type="ECO:0000313" key="1">
    <source>
        <dbReference type="EMBL" id="PRQ51273.1"/>
    </source>
</evidence>
<dbReference type="Gramene" id="PRQ51273">
    <property type="protein sequence ID" value="PRQ51273"/>
    <property type="gene ID" value="RchiOBHm_Chr2g0142591"/>
</dbReference>
<evidence type="ECO:0000313" key="2">
    <source>
        <dbReference type="Proteomes" id="UP000238479"/>
    </source>
</evidence>
<dbReference type="Proteomes" id="UP000238479">
    <property type="component" value="Chromosome 2"/>
</dbReference>
<proteinExistence type="predicted"/>
<organism evidence="1 2">
    <name type="scientific">Rosa chinensis</name>
    <name type="common">China rose</name>
    <dbReference type="NCBI Taxonomy" id="74649"/>
    <lineage>
        <taxon>Eukaryota</taxon>
        <taxon>Viridiplantae</taxon>
        <taxon>Streptophyta</taxon>
        <taxon>Embryophyta</taxon>
        <taxon>Tracheophyta</taxon>
        <taxon>Spermatophyta</taxon>
        <taxon>Magnoliopsida</taxon>
        <taxon>eudicotyledons</taxon>
        <taxon>Gunneridae</taxon>
        <taxon>Pentapetalae</taxon>
        <taxon>rosids</taxon>
        <taxon>fabids</taxon>
        <taxon>Rosales</taxon>
        <taxon>Rosaceae</taxon>
        <taxon>Rosoideae</taxon>
        <taxon>Rosoideae incertae sedis</taxon>
        <taxon>Rosa</taxon>
    </lineage>
</organism>
<name>A0A2P6RXW1_ROSCH</name>
<protein>
    <submittedName>
        <fullName evidence="1">Uncharacterized protein</fullName>
    </submittedName>
</protein>
<sequence>MACQPSGVLAFCLRCFSPTYRQLLLDRLRGGNVLGCEPGASSGSGRLCFIQGIRWLCVLGFEAVAEVLAGGLSCCGGWDCVLPSNSGSISVHVE</sequence>
<accession>A0A2P6RXW1</accession>